<reference evidence="2 3" key="1">
    <citation type="submission" date="2023-04" db="EMBL/GenBank/DDBJ databases">
        <title>Draft genome sequence of acteroides sedimenti strain YN3PY1.</title>
        <authorList>
            <person name="Yoshida N."/>
        </authorList>
    </citation>
    <scope>NUCLEOTIDE SEQUENCE [LARGE SCALE GENOMIC DNA]</scope>
    <source>
        <strain evidence="2 3">YN3PY1</strain>
    </source>
</reference>
<evidence type="ECO:0000313" key="3">
    <source>
        <dbReference type="Proteomes" id="UP001496674"/>
    </source>
</evidence>
<dbReference type="EMBL" id="AP028055">
    <property type="protein sequence ID" value="BEG98724.1"/>
    <property type="molecule type" value="Genomic_DNA"/>
</dbReference>
<gene>
    <name evidence="2" type="ORF">BSYN_09890</name>
</gene>
<dbReference type="Gene3D" id="3.20.20.190">
    <property type="entry name" value="Phosphatidylinositol (PI) phosphodiesterase"/>
    <property type="match status" value="1"/>
</dbReference>
<keyword evidence="3" id="KW-1185">Reference proteome</keyword>
<dbReference type="SUPFAM" id="SSF51695">
    <property type="entry name" value="PLC-like phosphodiesterases"/>
    <property type="match status" value="1"/>
</dbReference>
<dbReference type="RefSeq" id="WP_353333900.1">
    <property type="nucleotide sequence ID" value="NZ_AP028055.1"/>
</dbReference>
<sequence>MNSKRLFIVGALFFTLTGMNAKNKTQIIAHRGYWDTEGSAQNSIAALIKADNIQVYGSELDVWLSSDGVPMVNHDATTPEHKLVLEKTTAAQLKQEKLANGENLPTLEEYLQKGKECKHSKLIIELKPHSSKEREDSLTVKVLAMVKKFKMENKVEYISFSLNAVKELIRLAPKAKVYYLSGSLSPKELKEIGCAGLDYNLGVMKKNENWFDEAKKYGLKVNVWTVNKKEDIQYLIDKGADFITTNDPLLGLEMVK</sequence>
<organism evidence="2 3">
    <name type="scientific">Bacteroides sedimenti</name>
    <dbReference type="NCBI Taxonomy" id="2136147"/>
    <lineage>
        <taxon>Bacteria</taxon>
        <taxon>Pseudomonadati</taxon>
        <taxon>Bacteroidota</taxon>
        <taxon>Bacteroidia</taxon>
        <taxon>Bacteroidales</taxon>
        <taxon>Bacteroidaceae</taxon>
        <taxon>Bacteroides</taxon>
    </lineage>
</organism>
<accession>A0ABN6Z9B0</accession>
<dbReference type="InterPro" id="IPR030395">
    <property type="entry name" value="GP_PDE_dom"/>
</dbReference>
<dbReference type="PANTHER" id="PTHR46211:SF1">
    <property type="entry name" value="GLYCEROPHOSPHODIESTER PHOSPHODIESTERASE, CYTOPLASMIC"/>
    <property type="match status" value="1"/>
</dbReference>
<dbReference type="PROSITE" id="PS51704">
    <property type="entry name" value="GP_PDE"/>
    <property type="match status" value="1"/>
</dbReference>
<name>A0ABN6Z9B0_9BACE</name>
<dbReference type="InterPro" id="IPR017946">
    <property type="entry name" value="PLC-like_Pdiesterase_TIM-brl"/>
</dbReference>
<dbReference type="Pfam" id="PF03009">
    <property type="entry name" value="GDPD"/>
    <property type="match status" value="1"/>
</dbReference>
<dbReference type="PANTHER" id="PTHR46211">
    <property type="entry name" value="GLYCEROPHOSPHORYL DIESTER PHOSPHODIESTERASE"/>
    <property type="match status" value="1"/>
</dbReference>
<feature type="domain" description="GP-PDE" evidence="1">
    <location>
        <begin position="25"/>
        <end position="255"/>
    </location>
</feature>
<protein>
    <submittedName>
        <fullName evidence="2">Glycerophosphoryl diester phosphodiesterase</fullName>
    </submittedName>
</protein>
<evidence type="ECO:0000313" key="2">
    <source>
        <dbReference type="EMBL" id="BEG98724.1"/>
    </source>
</evidence>
<evidence type="ECO:0000259" key="1">
    <source>
        <dbReference type="PROSITE" id="PS51704"/>
    </source>
</evidence>
<proteinExistence type="predicted"/>
<dbReference type="Proteomes" id="UP001496674">
    <property type="component" value="Chromosome"/>
</dbReference>